<organism evidence="1">
    <name type="scientific">Tanacetum cinerariifolium</name>
    <name type="common">Dalmatian daisy</name>
    <name type="synonym">Chrysanthemum cinerariifolium</name>
    <dbReference type="NCBI Taxonomy" id="118510"/>
    <lineage>
        <taxon>Eukaryota</taxon>
        <taxon>Viridiplantae</taxon>
        <taxon>Streptophyta</taxon>
        <taxon>Embryophyta</taxon>
        <taxon>Tracheophyta</taxon>
        <taxon>Spermatophyta</taxon>
        <taxon>Magnoliopsida</taxon>
        <taxon>eudicotyledons</taxon>
        <taxon>Gunneridae</taxon>
        <taxon>Pentapetalae</taxon>
        <taxon>asterids</taxon>
        <taxon>campanulids</taxon>
        <taxon>Asterales</taxon>
        <taxon>Asteraceae</taxon>
        <taxon>Asteroideae</taxon>
        <taxon>Anthemideae</taxon>
        <taxon>Anthemidinae</taxon>
        <taxon>Tanacetum</taxon>
    </lineage>
</organism>
<gene>
    <name evidence="1" type="ORF">Tci_040780</name>
</gene>
<proteinExistence type="predicted"/>
<evidence type="ECO:0000313" key="1">
    <source>
        <dbReference type="EMBL" id="GEU68802.1"/>
    </source>
</evidence>
<sequence>MFGILDVGLEFIGLLLYVSLDMDGIILVYWGSNFVGCSFASCPTAADVAAVRGPAKENLRARFMLGVEWGVVQRTYQENTRQNVMASQSVMSHRVSKRHMEHENGGWEAVANMTKELLDGKGGETSVIGHIGLRGLPTHGEFRALMTTSVGNKSVFRNFFKKQKLTGPNFIDWYRQLRLVISTKDKENYLEHPIPEAPVAPPGQQVPPTAAAAYGAWVKGQKEVDVLLLLTMDLDIQWNLTHLGAYDMLQELKAMFSKQAEQEILHIVREFHACKQEKGQSASSYVLKIKSYIDNLEHLGQPVSQNLAVSLILVSLNKDMTASCRITICTAWERP</sequence>
<dbReference type="EMBL" id="BKCJ010005817">
    <property type="protein sequence ID" value="GEU68802.1"/>
    <property type="molecule type" value="Genomic_DNA"/>
</dbReference>
<reference evidence="1" key="1">
    <citation type="journal article" date="2019" name="Sci. Rep.">
        <title>Draft genome of Tanacetum cinerariifolium, the natural source of mosquito coil.</title>
        <authorList>
            <person name="Yamashiro T."/>
            <person name="Shiraishi A."/>
            <person name="Satake H."/>
            <person name="Nakayama K."/>
        </authorList>
    </citation>
    <scope>NUCLEOTIDE SEQUENCE</scope>
</reference>
<dbReference type="Pfam" id="PF14223">
    <property type="entry name" value="Retrotran_gag_2"/>
    <property type="match status" value="1"/>
</dbReference>
<dbReference type="AlphaFoldDB" id="A0A6L2M835"/>
<accession>A0A6L2M835</accession>
<protein>
    <submittedName>
        <fullName evidence="1">Zinc finger, CCHC-type</fullName>
    </submittedName>
</protein>
<name>A0A6L2M835_TANCI</name>
<comment type="caution">
    <text evidence="1">The sequence shown here is derived from an EMBL/GenBank/DDBJ whole genome shotgun (WGS) entry which is preliminary data.</text>
</comment>